<dbReference type="AlphaFoldDB" id="A0AAV9XIZ7"/>
<feature type="region of interest" description="Disordered" evidence="1">
    <location>
        <begin position="405"/>
        <end position="429"/>
    </location>
</feature>
<reference evidence="3 4" key="1">
    <citation type="submission" date="2019-10" db="EMBL/GenBank/DDBJ databases">
        <authorList>
            <person name="Palmer J.M."/>
        </authorList>
    </citation>
    <scope>NUCLEOTIDE SEQUENCE [LARGE SCALE GENOMIC DNA]</scope>
    <source>
        <strain evidence="3 4">TWF694</strain>
    </source>
</reference>
<feature type="region of interest" description="Disordered" evidence="1">
    <location>
        <begin position="348"/>
        <end position="389"/>
    </location>
</feature>
<feature type="compositionally biased region" description="Basic and acidic residues" evidence="1">
    <location>
        <begin position="106"/>
        <end position="123"/>
    </location>
</feature>
<protein>
    <submittedName>
        <fullName evidence="3">Uncharacterized protein</fullName>
    </submittedName>
</protein>
<feature type="compositionally biased region" description="Basic residues" evidence="1">
    <location>
        <begin position="365"/>
        <end position="374"/>
    </location>
</feature>
<feature type="compositionally biased region" description="Polar residues" evidence="1">
    <location>
        <begin position="271"/>
        <end position="281"/>
    </location>
</feature>
<evidence type="ECO:0000313" key="3">
    <source>
        <dbReference type="EMBL" id="KAK6540892.1"/>
    </source>
</evidence>
<evidence type="ECO:0000256" key="1">
    <source>
        <dbReference type="SAM" id="MobiDB-lite"/>
    </source>
</evidence>
<comment type="caution">
    <text evidence="3">The sequence shown here is derived from an EMBL/GenBank/DDBJ whole genome shotgun (WGS) entry which is preliminary data.</text>
</comment>
<dbReference type="EMBL" id="JAVHJO010000004">
    <property type="protein sequence ID" value="KAK6540892.1"/>
    <property type="molecule type" value="Genomic_DNA"/>
</dbReference>
<name>A0AAV9XIZ7_9PEZI</name>
<feature type="region of interest" description="Disordered" evidence="1">
    <location>
        <begin position="183"/>
        <end position="212"/>
    </location>
</feature>
<dbReference type="Proteomes" id="UP001365542">
    <property type="component" value="Unassembled WGS sequence"/>
</dbReference>
<keyword evidence="2" id="KW-0472">Membrane</keyword>
<accession>A0AAV9XIZ7</accession>
<feature type="transmembrane region" description="Helical" evidence="2">
    <location>
        <begin position="12"/>
        <end position="33"/>
    </location>
</feature>
<sequence>MGFEEWPLASKYALIGGIAVGCTILLILGRYFWSRRRQAQKAKQRVVNRSIEEPINEKQTYGNYPPRIATFAISGPLVDEDHKEEYARTASLLPAKPPASQAHPSEITKRPHPSELRQRQESRYSELSVVPTEFHLALRSPALKSPLSLESPIIHSPQPRSPGLQASFSYIDLDDDAGVSKPELAKLKNDPKRAPSRSPIDSPIESPVTGEGDLTIRVPRLYEPPSLAYGAAEVPYSPPKRVFPKSKKHYEPAVSLQRKRQSGDAAALIRNKSNQSNASSARKSRHRGARISGSSAGDWVDTLTMVDDQESAPPSAISSTADMIMPVQTESPAATSAYRKFIPHQSRESLMVPSSRNSRGGGSIKRTKSQKKAAKAQAKAAKSGGHLARNNALIADELAAIKNTAKRARSKSPFKNLSIGGSSKKTEGE</sequence>
<keyword evidence="4" id="KW-1185">Reference proteome</keyword>
<proteinExistence type="predicted"/>
<organism evidence="3 4">
    <name type="scientific">Orbilia ellipsospora</name>
    <dbReference type="NCBI Taxonomy" id="2528407"/>
    <lineage>
        <taxon>Eukaryota</taxon>
        <taxon>Fungi</taxon>
        <taxon>Dikarya</taxon>
        <taxon>Ascomycota</taxon>
        <taxon>Pezizomycotina</taxon>
        <taxon>Orbiliomycetes</taxon>
        <taxon>Orbiliales</taxon>
        <taxon>Orbiliaceae</taxon>
        <taxon>Orbilia</taxon>
    </lineage>
</organism>
<evidence type="ECO:0000313" key="4">
    <source>
        <dbReference type="Proteomes" id="UP001365542"/>
    </source>
</evidence>
<feature type="region of interest" description="Disordered" evidence="1">
    <location>
        <begin position="91"/>
        <end position="123"/>
    </location>
</feature>
<evidence type="ECO:0000256" key="2">
    <source>
        <dbReference type="SAM" id="Phobius"/>
    </source>
</evidence>
<feature type="region of interest" description="Disordered" evidence="1">
    <location>
        <begin position="233"/>
        <end position="296"/>
    </location>
</feature>
<feature type="compositionally biased region" description="Polar residues" evidence="1">
    <location>
        <begin position="413"/>
        <end position="423"/>
    </location>
</feature>
<gene>
    <name evidence="3" type="ORF">TWF694_008275</name>
</gene>
<keyword evidence="2" id="KW-1133">Transmembrane helix</keyword>
<feature type="compositionally biased region" description="Basic and acidic residues" evidence="1">
    <location>
        <begin position="183"/>
        <end position="193"/>
    </location>
</feature>
<keyword evidence="2" id="KW-0812">Transmembrane</keyword>